<dbReference type="PANTHER" id="PTHR43537">
    <property type="entry name" value="TRANSCRIPTIONAL REGULATOR, GNTR FAMILY"/>
    <property type="match status" value="1"/>
</dbReference>
<dbReference type="EMBL" id="BAAACF010000001">
    <property type="protein sequence ID" value="GAA0720261.1"/>
    <property type="molecule type" value="Genomic_DNA"/>
</dbReference>
<dbReference type="Pfam" id="PF07729">
    <property type="entry name" value="FCD"/>
    <property type="match status" value="1"/>
</dbReference>
<dbReference type="InterPro" id="IPR036388">
    <property type="entry name" value="WH-like_DNA-bd_sf"/>
</dbReference>
<dbReference type="SMART" id="SM00895">
    <property type="entry name" value="FCD"/>
    <property type="match status" value="1"/>
</dbReference>
<keyword evidence="3" id="KW-0804">Transcription</keyword>
<dbReference type="InterPro" id="IPR000524">
    <property type="entry name" value="Tscrpt_reg_HTH_GntR"/>
</dbReference>
<keyword evidence="1" id="KW-0805">Transcription regulation</keyword>
<dbReference type="PROSITE" id="PS50949">
    <property type="entry name" value="HTH_GNTR"/>
    <property type="match status" value="1"/>
</dbReference>
<evidence type="ECO:0000256" key="1">
    <source>
        <dbReference type="ARBA" id="ARBA00023015"/>
    </source>
</evidence>
<evidence type="ECO:0000313" key="5">
    <source>
        <dbReference type="EMBL" id="GAA0720261.1"/>
    </source>
</evidence>
<comment type="caution">
    <text evidence="5">The sequence shown here is derived from an EMBL/GenBank/DDBJ whole genome shotgun (WGS) entry which is preliminary data.</text>
</comment>
<dbReference type="SUPFAM" id="SSF48008">
    <property type="entry name" value="GntR ligand-binding domain-like"/>
    <property type="match status" value="1"/>
</dbReference>
<reference evidence="6" key="1">
    <citation type="journal article" date="2019" name="Int. J. Syst. Evol. Microbiol.">
        <title>The Global Catalogue of Microorganisms (GCM) 10K type strain sequencing project: providing services to taxonomists for standard genome sequencing and annotation.</title>
        <authorList>
            <consortium name="The Broad Institute Genomics Platform"/>
            <consortium name="The Broad Institute Genome Sequencing Center for Infectious Disease"/>
            <person name="Wu L."/>
            <person name="Ma J."/>
        </authorList>
    </citation>
    <scope>NUCLEOTIDE SEQUENCE [LARGE SCALE GENOMIC DNA]</scope>
    <source>
        <strain evidence="6">JCM 1405</strain>
    </source>
</reference>
<dbReference type="PANTHER" id="PTHR43537:SF24">
    <property type="entry name" value="GLUCONATE OPERON TRANSCRIPTIONAL REPRESSOR"/>
    <property type="match status" value="1"/>
</dbReference>
<accession>A0ABP3U1K8</accession>
<sequence>MEFSTKNNYIYENLKDEIIEGKLIPGERIVISEVAKRYNVSAMPIREAINRLQQDGFIEVIPHIGASVSTFNIEKYKELMMIRVELEGLAAKLSTEYIDAPTISKLENLINEMEICIENKDNIQYGKLNRQFHMTIYGASPYKILYELIETLWNRSEYSRKVFTLLASRNEESLMEHKAWLEAIKERNGEKAAQILREQKHNAITLHIEQLEKAQTSK</sequence>
<evidence type="ECO:0000259" key="4">
    <source>
        <dbReference type="PROSITE" id="PS50949"/>
    </source>
</evidence>
<dbReference type="RefSeq" id="WP_343767178.1">
    <property type="nucleotide sequence ID" value="NZ_BAAACF010000001.1"/>
</dbReference>
<evidence type="ECO:0000313" key="6">
    <source>
        <dbReference type="Proteomes" id="UP001500339"/>
    </source>
</evidence>
<keyword evidence="2" id="KW-0238">DNA-binding</keyword>
<name>A0ABP3U1K8_9CLOT</name>
<evidence type="ECO:0000256" key="3">
    <source>
        <dbReference type="ARBA" id="ARBA00023163"/>
    </source>
</evidence>
<dbReference type="SUPFAM" id="SSF46785">
    <property type="entry name" value="Winged helix' DNA-binding domain"/>
    <property type="match status" value="1"/>
</dbReference>
<evidence type="ECO:0000256" key="2">
    <source>
        <dbReference type="ARBA" id="ARBA00023125"/>
    </source>
</evidence>
<dbReference type="Proteomes" id="UP001500339">
    <property type="component" value="Unassembled WGS sequence"/>
</dbReference>
<dbReference type="InterPro" id="IPR011711">
    <property type="entry name" value="GntR_C"/>
</dbReference>
<proteinExistence type="predicted"/>
<dbReference type="SMART" id="SM00345">
    <property type="entry name" value="HTH_GNTR"/>
    <property type="match status" value="1"/>
</dbReference>
<dbReference type="InterPro" id="IPR008920">
    <property type="entry name" value="TF_FadR/GntR_C"/>
</dbReference>
<keyword evidence="6" id="KW-1185">Reference proteome</keyword>
<dbReference type="Gene3D" id="1.20.120.530">
    <property type="entry name" value="GntR ligand-binding domain-like"/>
    <property type="match status" value="1"/>
</dbReference>
<protein>
    <submittedName>
        <fullName evidence="5">GntR family transcriptional regulator</fullName>
    </submittedName>
</protein>
<feature type="domain" description="HTH gntR-type" evidence="4">
    <location>
        <begin position="4"/>
        <end position="71"/>
    </location>
</feature>
<dbReference type="Pfam" id="PF00392">
    <property type="entry name" value="GntR"/>
    <property type="match status" value="1"/>
</dbReference>
<dbReference type="InterPro" id="IPR036390">
    <property type="entry name" value="WH_DNA-bd_sf"/>
</dbReference>
<gene>
    <name evidence="5" type="ORF">GCM10008905_09260</name>
</gene>
<dbReference type="CDD" id="cd07377">
    <property type="entry name" value="WHTH_GntR"/>
    <property type="match status" value="1"/>
</dbReference>
<organism evidence="5 6">
    <name type="scientific">Clostridium malenominatum</name>
    <dbReference type="NCBI Taxonomy" id="1539"/>
    <lineage>
        <taxon>Bacteria</taxon>
        <taxon>Bacillati</taxon>
        <taxon>Bacillota</taxon>
        <taxon>Clostridia</taxon>
        <taxon>Eubacteriales</taxon>
        <taxon>Clostridiaceae</taxon>
        <taxon>Clostridium</taxon>
    </lineage>
</organism>
<dbReference type="Gene3D" id="1.10.10.10">
    <property type="entry name" value="Winged helix-like DNA-binding domain superfamily/Winged helix DNA-binding domain"/>
    <property type="match status" value="1"/>
</dbReference>